<proteinExistence type="predicted"/>
<keyword evidence="1" id="KW-0732">Signal</keyword>
<dbReference type="AlphaFoldDB" id="A0A7I7T532"/>
<name>A0A7I7T532_9MYCO</name>
<dbReference type="RefSeq" id="WP_246227808.1">
    <property type="nucleotide sequence ID" value="NZ_AP022596.1"/>
</dbReference>
<evidence type="ECO:0000313" key="2">
    <source>
        <dbReference type="EMBL" id="BBY63589.1"/>
    </source>
</evidence>
<keyword evidence="3" id="KW-1185">Reference proteome</keyword>
<feature type="signal peptide" evidence="1">
    <location>
        <begin position="1"/>
        <end position="27"/>
    </location>
</feature>
<protein>
    <recommendedName>
        <fullName evidence="4">Secreted protein</fullName>
    </recommendedName>
</protein>
<evidence type="ECO:0000313" key="3">
    <source>
        <dbReference type="Proteomes" id="UP000467148"/>
    </source>
</evidence>
<dbReference type="EMBL" id="AP022596">
    <property type="protein sequence ID" value="BBY63589.1"/>
    <property type="molecule type" value="Genomic_DNA"/>
</dbReference>
<dbReference type="KEGG" id="mhev:MHEL_18320"/>
<sequence>MKKLAAALLSAMAMAAVPVAIAPAAQADVCGDVGGRHVDVGGCTNVAGDVAVAGAVAGADDAAAQAASGQPPCYTPQGVPYYTPGADPCY</sequence>
<evidence type="ECO:0000256" key="1">
    <source>
        <dbReference type="SAM" id="SignalP"/>
    </source>
</evidence>
<organism evidence="2 3">
    <name type="scientific">Mycolicibacterium helvum</name>
    <dbReference type="NCBI Taxonomy" id="1534349"/>
    <lineage>
        <taxon>Bacteria</taxon>
        <taxon>Bacillati</taxon>
        <taxon>Actinomycetota</taxon>
        <taxon>Actinomycetes</taxon>
        <taxon>Mycobacteriales</taxon>
        <taxon>Mycobacteriaceae</taxon>
        <taxon>Mycolicibacterium</taxon>
    </lineage>
</organism>
<evidence type="ECO:0008006" key="4">
    <source>
        <dbReference type="Google" id="ProtNLM"/>
    </source>
</evidence>
<gene>
    <name evidence="2" type="ORF">MHEL_18320</name>
</gene>
<accession>A0A7I7T532</accession>
<dbReference type="Proteomes" id="UP000467148">
    <property type="component" value="Chromosome"/>
</dbReference>
<feature type="chain" id="PRO_5029459398" description="Secreted protein" evidence="1">
    <location>
        <begin position="28"/>
        <end position="90"/>
    </location>
</feature>
<reference evidence="2 3" key="1">
    <citation type="journal article" date="2019" name="Emerg. Microbes Infect.">
        <title>Comprehensive subspecies identification of 175 nontuberculous mycobacteria species based on 7547 genomic profiles.</title>
        <authorList>
            <person name="Matsumoto Y."/>
            <person name="Kinjo T."/>
            <person name="Motooka D."/>
            <person name="Nabeya D."/>
            <person name="Jung N."/>
            <person name="Uechi K."/>
            <person name="Horii T."/>
            <person name="Iida T."/>
            <person name="Fujita J."/>
            <person name="Nakamura S."/>
        </authorList>
    </citation>
    <scope>NUCLEOTIDE SEQUENCE [LARGE SCALE GENOMIC DNA]</scope>
    <source>
        <strain evidence="2 3">JCM 30396</strain>
    </source>
</reference>